<reference evidence="2 3" key="1">
    <citation type="submission" date="2019-04" db="EMBL/GenBank/DDBJ databases">
        <authorList>
            <person name="Li Y."/>
            <person name="Wang J."/>
        </authorList>
    </citation>
    <scope>NUCLEOTIDE SEQUENCE [LARGE SCALE GENOMIC DNA]</scope>
    <source>
        <strain evidence="2 3">DSM 14668</strain>
    </source>
</reference>
<protein>
    <submittedName>
        <fullName evidence="2">Uncharacterized protein</fullName>
    </submittedName>
</protein>
<keyword evidence="1" id="KW-0802">TPR repeat</keyword>
<dbReference type="SUPFAM" id="SSF48452">
    <property type="entry name" value="TPR-like"/>
    <property type="match status" value="1"/>
</dbReference>
<sequence>MPSSACLRYEALLVELHREMRAGRGKGERADQLRNEMDAPYHASSEEEQALLDDLSEDLYIIEGKRRVELLAEGETQAIVSQKVNEAFLGQDDRQALSLIRKLPSPLEARYVYAMGRCWERQGFFHAAVCFYDFANELEPKPHYEFLALEALVSAGLIDVAVERAREIESRPIVSGILLLEVAAILRRASMQAEEKDQRAVLERVTKLVESAWDDPTALPSIRAMGLLAAGFAYEDLGDKDQALRSFERAVTVHRSEGPLLARGLALLHSDRARAMRDFTDAARLKTKLDWPYLYAAFHALQIGRYAEVERFCEDGLALSTRSEVRGRLFEWWAIAAAMLGRPEQQVNALFDQATAELPLDLEIRGNAKRYREALDTQEVLPANDWELSAAEIDEAQAWESLRLAA</sequence>
<evidence type="ECO:0000256" key="1">
    <source>
        <dbReference type="PROSITE-ProRule" id="PRU00339"/>
    </source>
</evidence>
<name>A0A4U1JK50_9BACT</name>
<dbReference type="RefSeq" id="WP_170228764.1">
    <property type="nucleotide sequence ID" value="NZ_SSMQ01000001.1"/>
</dbReference>
<dbReference type="AlphaFoldDB" id="A0A4U1JK50"/>
<dbReference type="Gene3D" id="1.25.40.10">
    <property type="entry name" value="Tetratricopeptide repeat domain"/>
    <property type="match status" value="1"/>
</dbReference>
<dbReference type="InterPro" id="IPR011990">
    <property type="entry name" value="TPR-like_helical_dom_sf"/>
</dbReference>
<feature type="repeat" description="TPR" evidence="1">
    <location>
        <begin position="224"/>
        <end position="257"/>
    </location>
</feature>
<keyword evidence="3" id="KW-1185">Reference proteome</keyword>
<proteinExistence type="predicted"/>
<dbReference type="PROSITE" id="PS50005">
    <property type="entry name" value="TPR"/>
    <property type="match status" value="1"/>
</dbReference>
<dbReference type="Proteomes" id="UP000309215">
    <property type="component" value="Unassembled WGS sequence"/>
</dbReference>
<evidence type="ECO:0000313" key="3">
    <source>
        <dbReference type="Proteomes" id="UP000309215"/>
    </source>
</evidence>
<dbReference type="InterPro" id="IPR019734">
    <property type="entry name" value="TPR_rpt"/>
</dbReference>
<accession>A0A4U1JK50</accession>
<organism evidence="2 3">
    <name type="scientific">Polyangium fumosum</name>
    <dbReference type="NCBI Taxonomy" id="889272"/>
    <lineage>
        <taxon>Bacteria</taxon>
        <taxon>Pseudomonadati</taxon>
        <taxon>Myxococcota</taxon>
        <taxon>Polyangia</taxon>
        <taxon>Polyangiales</taxon>
        <taxon>Polyangiaceae</taxon>
        <taxon>Polyangium</taxon>
    </lineage>
</organism>
<dbReference type="EMBL" id="SSMQ01000001">
    <property type="protein sequence ID" value="TKD13139.1"/>
    <property type="molecule type" value="Genomic_DNA"/>
</dbReference>
<comment type="caution">
    <text evidence="2">The sequence shown here is derived from an EMBL/GenBank/DDBJ whole genome shotgun (WGS) entry which is preliminary data.</text>
</comment>
<evidence type="ECO:0000313" key="2">
    <source>
        <dbReference type="EMBL" id="TKD13139.1"/>
    </source>
</evidence>
<gene>
    <name evidence="2" type="ORF">E8A74_00865</name>
</gene>